<accession>A0A8K1LKV8</accession>
<organism evidence="1 2">
    <name type="scientific">Zosterops borbonicus</name>
    <dbReference type="NCBI Taxonomy" id="364589"/>
    <lineage>
        <taxon>Eukaryota</taxon>
        <taxon>Metazoa</taxon>
        <taxon>Chordata</taxon>
        <taxon>Craniata</taxon>
        <taxon>Vertebrata</taxon>
        <taxon>Euteleostomi</taxon>
        <taxon>Archelosauria</taxon>
        <taxon>Archosauria</taxon>
        <taxon>Dinosauria</taxon>
        <taxon>Saurischia</taxon>
        <taxon>Theropoda</taxon>
        <taxon>Coelurosauria</taxon>
        <taxon>Aves</taxon>
        <taxon>Neognathae</taxon>
        <taxon>Neoaves</taxon>
        <taxon>Telluraves</taxon>
        <taxon>Australaves</taxon>
        <taxon>Passeriformes</taxon>
        <taxon>Sylvioidea</taxon>
        <taxon>Zosteropidae</taxon>
        <taxon>Zosterops</taxon>
    </lineage>
</organism>
<comment type="caution">
    <text evidence="1">The sequence shown here is derived from an EMBL/GenBank/DDBJ whole genome shotgun (WGS) entry which is preliminary data.</text>
</comment>
<evidence type="ECO:0000313" key="2">
    <source>
        <dbReference type="Proteomes" id="UP000796761"/>
    </source>
</evidence>
<proteinExistence type="predicted"/>
<dbReference type="EMBL" id="SWJQ01000271">
    <property type="protein sequence ID" value="TRZ17343.1"/>
    <property type="molecule type" value="Genomic_DNA"/>
</dbReference>
<evidence type="ECO:0000313" key="1">
    <source>
        <dbReference type="EMBL" id="TRZ17343.1"/>
    </source>
</evidence>
<keyword evidence="2" id="KW-1185">Reference proteome</keyword>
<dbReference type="Proteomes" id="UP000796761">
    <property type="component" value="Unassembled WGS sequence"/>
</dbReference>
<sequence length="105" mass="11169">MLPVLEWTFLQPGQRIVVAQGSLAACGKSHWTDTHTAPQGAGYVLGELQPLESPDQSRIILKDCSTQGSVLELGKAQEAAAVTLERAQPLSGNALEALEELGMKD</sequence>
<name>A0A8K1LKV8_9PASS</name>
<gene>
    <name evidence="1" type="ORF">HGM15179_009758</name>
</gene>
<protein>
    <submittedName>
        <fullName evidence="1">Uncharacterized protein</fullName>
    </submittedName>
</protein>
<dbReference type="AlphaFoldDB" id="A0A8K1LKV8"/>
<reference evidence="1" key="1">
    <citation type="submission" date="2019-04" db="EMBL/GenBank/DDBJ databases">
        <title>Genome assembly of Zosterops borbonicus 15179.</title>
        <authorList>
            <person name="Leroy T."/>
            <person name="Anselmetti Y."/>
            <person name="Tilak M.-K."/>
            <person name="Nabholz B."/>
        </authorList>
    </citation>
    <scope>NUCLEOTIDE SEQUENCE</scope>
    <source>
        <strain evidence="1">HGM_15179</strain>
        <tissue evidence="1">Muscle</tissue>
    </source>
</reference>